<dbReference type="InterPro" id="IPR010998">
    <property type="entry name" value="Integrase_recombinase_N"/>
</dbReference>
<dbReference type="Proteomes" id="UP000717364">
    <property type="component" value="Unassembled WGS sequence"/>
</dbReference>
<dbReference type="InterPro" id="IPR013762">
    <property type="entry name" value="Integrase-like_cat_sf"/>
</dbReference>
<dbReference type="SUPFAM" id="SSF56349">
    <property type="entry name" value="DNA breaking-rejoining enzymes"/>
    <property type="match status" value="1"/>
</dbReference>
<feature type="domain" description="Core-binding (CB)" evidence="7">
    <location>
        <begin position="3"/>
        <end position="86"/>
    </location>
</feature>
<reference evidence="8" key="2">
    <citation type="journal article" date="2021" name="Mar. Drugs">
        <title>Genome Reduction and Secondary Metabolism of the Marine Sponge-Associated Cyanobacterium Leptothoe.</title>
        <authorList>
            <person name="Konstantinou D."/>
            <person name="Popin R.V."/>
            <person name="Fewer D.P."/>
            <person name="Sivonen K."/>
            <person name="Gkelis S."/>
        </authorList>
    </citation>
    <scope>NUCLEOTIDE SEQUENCE</scope>
    <source>
        <strain evidence="8">TAU-MAC 1115</strain>
    </source>
</reference>
<dbReference type="InterPro" id="IPR004107">
    <property type="entry name" value="Integrase_SAM-like_N"/>
</dbReference>
<keyword evidence="4" id="KW-0233">DNA recombination</keyword>
<sequence>METRPRKLLDQVRDHIRLKHYSYRTEQTYVYWIRRYILFHNKRHPAEMRAKELEVFLTHLATVNNVAASTQNQALNAIIFLYRYVLKQDLGMDIDAVRAKRPKHLPTVLTPAEAIAILQNLSGEYQLVAKLLYGSGLRLNEALRLRIKDLDFNQKQIVVRDTKGGNNRITMLPVILTDDLKLHLQYVKRLHQHDLDHGYGSVHLPFALARKYAGADRQWIWQYVFPSRRLSKDPRSGIARRHHLHESGLQRAIKRAVQMTKIQKRVGCHTFRHSFATHLLQNGYDIRTIQELLGHKDVKTTMIYTHVLNQQQFSV</sequence>
<keyword evidence="9" id="KW-1185">Reference proteome</keyword>
<dbReference type="InterPro" id="IPR002104">
    <property type="entry name" value="Integrase_catalytic"/>
</dbReference>
<dbReference type="AlphaFoldDB" id="A0A947GJK2"/>
<proteinExistence type="inferred from homology"/>
<dbReference type="GO" id="GO:0006310">
    <property type="term" value="P:DNA recombination"/>
    <property type="evidence" value="ECO:0007669"/>
    <property type="project" value="UniProtKB-KW"/>
</dbReference>
<dbReference type="NCBIfam" id="TIGR02249">
    <property type="entry name" value="integrase_gron"/>
    <property type="match status" value="1"/>
</dbReference>
<evidence type="ECO:0000256" key="1">
    <source>
        <dbReference type="ARBA" id="ARBA00008857"/>
    </source>
</evidence>
<evidence type="ECO:0000256" key="5">
    <source>
        <dbReference type="PROSITE-ProRule" id="PRU01248"/>
    </source>
</evidence>
<dbReference type="Pfam" id="PF00589">
    <property type="entry name" value="Phage_integrase"/>
    <property type="match status" value="1"/>
</dbReference>
<evidence type="ECO:0000259" key="6">
    <source>
        <dbReference type="PROSITE" id="PS51898"/>
    </source>
</evidence>
<dbReference type="Gene3D" id="1.10.443.10">
    <property type="entry name" value="Intergrase catalytic core"/>
    <property type="match status" value="1"/>
</dbReference>
<dbReference type="PANTHER" id="PTHR30349:SF64">
    <property type="entry name" value="PROPHAGE INTEGRASE INTD-RELATED"/>
    <property type="match status" value="1"/>
</dbReference>
<comment type="caution">
    <text evidence="8">The sequence shown here is derived from an EMBL/GenBank/DDBJ whole genome shotgun (WGS) entry which is preliminary data.</text>
</comment>
<evidence type="ECO:0000256" key="3">
    <source>
        <dbReference type="ARBA" id="ARBA00023125"/>
    </source>
</evidence>
<dbReference type="GO" id="GO:0003677">
    <property type="term" value="F:DNA binding"/>
    <property type="evidence" value="ECO:0007669"/>
    <property type="project" value="UniProtKB-UniRule"/>
</dbReference>
<accession>A0A947GJK2</accession>
<evidence type="ECO:0000256" key="4">
    <source>
        <dbReference type="ARBA" id="ARBA00023172"/>
    </source>
</evidence>
<keyword evidence="3 5" id="KW-0238">DNA-binding</keyword>
<dbReference type="EMBL" id="JADOES010000020">
    <property type="protein sequence ID" value="MBT9316048.1"/>
    <property type="molecule type" value="Genomic_DNA"/>
</dbReference>
<dbReference type="Gene3D" id="1.10.150.130">
    <property type="match status" value="1"/>
</dbReference>
<dbReference type="InterPro" id="IPR011010">
    <property type="entry name" value="DNA_brk_join_enz"/>
</dbReference>
<name>A0A947GJK2_9CYAN</name>
<feature type="domain" description="Tyr recombinase" evidence="6">
    <location>
        <begin position="104"/>
        <end position="315"/>
    </location>
</feature>
<evidence type="ECO:0000259" key="7">
    <source>
        <dbReference type="PROSITE" id="PS51900"/>
    </source>
</evidence>
<dbReference type="Pfam" id="PF13495">
    <property type="entry name" value="Phage_int_SAM_4"/>
    <property type="match status" value="1"/>
</dbReference>
<evidence type="ECO:0000313" key="8">
    <source>
        <dbReference type="EMBL" id="MBT9316048.1"/>
    </source>
</evidence>
<gene>
    <name evidence="8" type="ORF">IXB50_11515</name>
</gene>
<dbReference type="InterPro" id="IPR011946">
    <property type="entry name" value="Integrase_integron-type"/>
</dbReference>
<dbReference type="RefSeq" id="WP_215609116.1">
    <property type="nucleotide sequence ID" value="NZ_JADOES010000020.1"/>
</dbReference>
<dbReference type="PROSITE" id="PS51898">
    <property type="entry name" value="TYR_RECOMBINASE"/>
    <property type="match status" value="1"/>
</dbReference>
<evidence type="ECO:0000313" key="9">
    <source>
        <dbReference type="Proteomes" id="UP000717364"/>
    </source>
</evidence>
<protein>
    <submittedName>
        <fullName evidence="8">Integron integrase</fullName>
    </submittedName>
</protein>
<keyword evidence="2" id="KW-0229">DNA integration</keyword>
<dbReference type="InterPro" id="IPR050090">
    <property type="entry name" value="Tyrosine_recombinase_XerCD"/>
</dbReference>
<organism evidence="8 9">
    <name type="scientific">Leptothoe spongobia TAU-MAC 1115</name>
    <dbReference type="NCBI Taxonomy" id="1967444"/>
    <lineage>
        <taxon>Bacteria</taxon>
        <taxon>Bacillati</taxon>
        <taxon>Cyanobacteriota</taxon>
        <taxon>Cyanophyceae</taxon>
        <taxon>Nodosilineales</taxon>
        <taxon>Cymatolegaceae</taxon>
        <taxon>Leptothoe</taxon>
        <taxon>Leptothoe spongobia</taxon>
    </lineage>
</organism>
<dbReference type="PROSITE" id="PS51900">
    <property type="entry name" value="CB"/>
    <property type="match status" value="1"/>
</dbReference>
<comment type="similarity">
    <text evidence="1">Belongs to the 'phage' integrase family.</text>
</comment>
<evidence type="ECO:0000256" key="2">
    <source>
        <dbReference type="ARBA" id="ARBA00022908"/>
    </source>
</evidence>
<dbReference type="GO" id="GO:0015074">
    <property type="term" value="P:DNA integration"/>
    <property type="evidence" value="ECO:0007669"/>
    <property type="project" value="UniProtKB-KW"/>
</dbReference>
<reference evidence="8" key="1">
    <citation type="submission" date="2020-11" db="EMBL/GenBank/DDBJ databases">
        <authorList>
            <person name="Konstantinou D."/>
            <person name="Gkelis S."/>
            <person name="Popin R."/>
            <person name="Fewer D."/>
            <person name="Sivonen K."/>
        </authorList>
    </citation>
    <scope>NUCLEOTIDE SEQUENCE</scope>
    <source>
        <strain evidence="8">TAU-MAC 1115</strain>
    </source>
</reference>
<dbReference type="PANTHER" id="PTHR30349">
    <property type="entry name" value="PHAGE INTEGRASE-RELATED"/>
    <property type="match status" value="1"/>
</dbReference>
<dbReference type="InterPro" id="IPR044068">
    <property type="entry name" value="CB"/>
</dbReference>